<evidence type="ECO:0000313" key="3">
    <source>
        <dbReference type="Proteomes" id="UP001472677"/>
    </source>
</evidence>
<comment type="caution">
    <text evidence="2">The sequence shown here is derived from an EMBL/GenBank/DDBJ whole genome shotgun (WGS) entry which is preliminary data.</text>
</comment>
<gene>
    <name evidence="2" type="ORF">V6N12_009435</name>
</gene>
<accession>A0ABR2EAZ3</accession>
<sequence>MGAQDHGRDTHGNTTKEATQDIGKTLHGRQTPSAVAGDKQCIDNAETCQASGKGSENPKLTGTLRQSGCQERKPHIQGPVESRNHGPSSGHAAMTGCMHAVRHRGFICEHTWLNVDDSRNNGRGEAAGEV</sequence>
<feature type="compositionally biased region" description="Basic and acidic residues" evidence="1">
    <location>
        <begin position="1"/>
        <end position="11"/>
    </location>
</feature>
<evidence type="ECO:0000256" key="1">
    <source>
        <dbReference type="SAM" id="MobiDB-lite"/>
    </source>
</evidence>
<protein>
    <submittedName>
        <fullName evidence="2">Uncharacterized protein</fullName>
    </submittedName>
</protein>
<dbReference type="Proteomes" id="UP001472677">
    <property type="component" value="Unassembled WGS sequence"/>
</dbReference>
<evidence type="ECO:0000313" key="2">
    <source>
        <dbReference type="EMBL" id="KAK8555287.1"/>
    </source>
</evidence>
<feature type="region of interest" description="Disordered" evidence="1">
    <location>
        <begin position="1"/>
        <end position="93"/>
    </location>
</feature>
<dbReference type="EMBL" id="JBBPBM010000018">
    <property type="protein sequence ID" value="KAK8555287.1"/>
    <property type="molecule type" value="Genomic_DNA"/>
</dbReference>
<organism evidence="2 3">
    <name type="scientific">Hibiscus sabdariffa</name>
    <name type="common">roselle</name>
    <dbReference type="NCBI Taxonomy" id="183260"/>
    <lineage>
        <taxon>Eukaryota</taxon>
        <taxon>Viridiplantae</taxon>
        <taxon>Streptophyta</taxon>
        <taxon>Embryophyta</taxon>
        <taxon>Tracheophyta</taxon>
        <taxon>Spermatophyta</taxon>
        <taxon>Magnoliopsida</taxon>
        <taxon>eudicotyledons</taxon>
        <taxon>Gunneridae</taxon>
        <taxon>Pentapetalae</taxon>
        <taxon>rosids</taxon>
        <taxon>malvids</taxon>
        <taxon>Malvales</taxon>
        <taxon>Malvaceae</taxon>
        <taxon>Malvoideae</taxon>
        <taxon>Hibiscus</taxon>
    </lineage>
</organism>
<keyword evidence="3" id="KW-1185">Reference proteome</keyword>
<proteinExistence type="predicted"/>
<name>A0ABR2EAZ3_9ROSI</name>
<reference evidence="2 3" key="1">
    <citation type="journal article" date="2024" name="G3 (Bethesda)">
        <title>Genome assembly of Hibiscus sabdariffa L. provides insights into metabolisms of medicinal natural products.</title>
        <authorList>
            <person name="Kim T."/>
        </authorList>
    </citation>
    <scope>NUCLEOTIDE SEQUENCE [LARGE SCALE GENOMIC DNA]</scope>
    <source>
        <strain evidence="2">TK-2024</strain>
        <tissue evidence="2">Old leaves</tissue>
    </source>
</reference>
<feature type="compositionally biased region" description="Polar residues" evidence="1">
    <location>
        <begin position="46"/>
        <end position="69"/>
    </location>
</feature>